<evidence type="ECO:0008006" key="5">
    <source>
        <dbReference type="Google" id="ProtNLM"/>
    </source>
</evidence>
<feature type="chain" id="PRO_5012872488" description="Serine protease" evidence="2">
    <location>
        <begin position="23"/>
        <end position="574"/>
    </location>
</feature>
<evidence type="ECO:0000313" key="4">
    <source>
        <dbReference type="Proteomes" id="UP000198211"/>
    </source>
</evidence>
<dbReference type="AlphaFoldDB" id="A0A225WX43"/>
<reference evidence="4" key="1">
    <citation type="submission" date="2017-03" db="EMBL/GenBank/DDBJ databases">
        <title>Phytopthora megakarya and P. palmivora, two closely related causual agents of cacao black pod achieved similar genome size and gene model numbers by different mechanisms.</title>
        <authorList>
            <person name="Ali S."/>
            <person name="Shao J."/>
            <person name="Larry D.J."/>
            <person name="Kronmiller B."/>
            <person name="Shen D."/>
            <person name="Strem M.D."/>
            <person name="Melnick R.L."/>
            <person name="Guiltinan M.J."/>
            <person name="Tyler B.M."/>
            <person name="Meinhardt L.W."/>
            <person name="Bailey B.A."/>
        </authorList>
    </citation>
    <scope>NUCLEOTIDE SEQUENCE [LARGE SCALE GENOMIC DNA]</scope>
    <source>
        <strain evidence="4">zdho120</strain>
    </source>
</reference>
<dbReference type="Gene3D" id="3.40.50.1820">
    <property type="entry name" value="alpha/beta hydrolase"/>
    <property type="match status" value="1"/>
</dbReference>
<dbReference type="STRING" id="4795.A0A225WX43"/>
<dbReference type="Proteomes" id="UP000198211">
    <property type="component" value="Unassembled WGS sequence"/>
</dbReference>
<dbReference type="PANTHER" id="PTHR43039">
    <property type="entry name" value="ESTERASE-RELATED"/>
    <property type="match status" value="1"/>
</dbReference>
<sequence length="574" mass="62578">MYRHHIILMIMAASVAVKFTSSRNLNGWYPCSKYTFSGESSSAGHDAQCAVYKAPLCYSGICETPDGVNPNVDIFVKRFRATITPEKASNVWLLQGGPGDASTDMEANMATLHSELEGAVNVYTMDHRGTGRSTFLDCVAAQVTTTGSPLGNMIDPTEVPACAEELQSKYGDLASFSVTTAATDLATFISEHTNGRSTIVYGVSYGTILVERLMHLAPPVVTGYVLDGIATASGASADQFFYSSKTDINFGEVGDAFLVLCGKDMDCKKRFKPIGLKTSLRNLIAKFDKHPNSTCAALISSTEGFEDLSPSFGLRSVLGDMLVDLHIRTMIPPVIYRLQRCSRNDVKVLTHFLRTLFPDTQAKTQDSVFASELLQRLITYSELCETPLPSMSEMTTRFTDATIAGGGLYGFGPVYCSFSKEKSKSCDEFNVGNYEANGIIYKRDKYWNKTATIPSQASVLLLSGKLDPQTPNKYAETLLSGLNGKRKELIVFDYASHGTIVTTPMVAGDLWSESCGMKVFASYVRNGGNLKRLDKSCVDEMPAFNLNIPDVYLTSYFGADEAYDGVLNSSLIPN</sequence>
<dbReference type="SUPFAM" id="SSF53474">
    <property type="entry name" value="alpha/beta-Hydrolases"/>
    <property type="match status" value="1"/>
</dbReference>
<dbReference type="InterPro" id="IPR029058">
    <property type="entry name" value="AB_hydrolase_fold"/>
</dbReference>
<keyword evidence="4" id="KW-1185">Reference proteome</keyword>
<name>A0A225WX43_9STRA</name>
<gene>
    <name evidence="3" type="ORF">PHMEG_0003085</name>
</gene>
<organism evidence="3 4">
    <name type="scientific">Phytophthora megakarya</name>
    <dbReference type="NCBI Taxonomy" id="4795"/>
    <lineage>
        <taxon>Eukaryota</taxon>
        <taxon>Sar</taxon>
        <taxon>Stramenopiles</taxon>
        <taxon>Oomycota</taxon>
        <taxon>Peronosporomycetes</taxon>
        <taxon>Peronosporales</taxon>
        <taxon>Peronosporaceae</taxon>
        <taxon>Phytophthora</taxon>
    </lineage>
</organism>
<proteinExistence type="inferred from homology"/>
<protein>
    <recommendedName>
        <fullName evidence="5">Serine protease</fullName>
    </recommendedName>
</protein>
<comment type="similarity">
    <text evidence="1">Belongs to the AB hydrolase superfamily.</text>
</comment>
<dbReference type="OrthoDB" id="425534at2759"/>
<evidence type="ECO:0000313" key="3">
    <source>
        <dbReference type="EMBL" id="OWZ22246.1"/>
    </source>
</evidence>
<feature type="signal peptide" evidence="2">
    <location>
        <begin position="1"/>
        <end position="22"/>
    </location>
</feature>
<accession>A0A225WX43</accession>
<keyword evidence="2" id="KW-0732">Signal</keyword>
<evidence type="ECO:0000256" key="1">
    <source>
        <dbReference type="ARBA" id="ARBA00008645"/>
    </source>
</evidence>
<comment type="caution">
    <text evidence="3">The sequence shown here is derived from an EMBL/GenBank/DDBJ whole genome shotgun (WGS) entry which is preliminary data.</text>
</comment>
<evidence type="ECO:0000256" key="2">
    <source>
        <dbReference type="SAM" id="SignalP"/>
    </source>
</evidence>
<dbReference type="EMBL" id="NBNE01000151">
    <property type="protein sequence ID" value="OWZ22246.1"/>
    <property type="molecule type" value="Genomic_DNA"/>
</dbReference>